<organism evidence="4 5">
    <name type="scientific">Collinsella aerofaciens</name>
    <dbReference type="NCBI Taxonomy" id="74426"/>
    <lineage>
        <taxon>Bacteria</taxon>
        <taxon>Bacillati</taxon>
        <taxon>Actinomycetota</taxon>
        <taxon>Coriobacteriia</taxon>
        <taxon>Coriobacteriales</taxon>
        <taxon>Coriobacteriaceae</taxon>
        <taxon>Collinsella</taxon>
    </lineage>
</organism>
<feature type="repeat" description="Cell wall-binding" evidence="2">
    <location>
        <begin position="363"/>
        <end position="382"/>
    </location>
</feature>
<evidence type="ECO:0000256" key="2">
    <source>
        <dbReference type="PROSITE-ProRule" id="PRU00591"/>
    </source>
</evidence>
<dbReference type="Proteomes" id="UP000225608">
    <property type="component" value="Chromosome"/>
</dbReference>
<dbReference type="EMBL" id="CP024160">
    <property type="protein sequence ID" value="ATP53734.1"/>
    <property type="molecule type" value="Genomic_DNA"/>
</dbReference>
<proteinExistence type="predicted"/>
<feature type="chain" id="PRO_5013743099" evidence="3">
    <location>
        <begin position="30"/>
        <end position="491"/>
    </location>
</feature>
<feature type="repeat" description="Cell wall-binding" evidence="2">
    <location>
        <begin position="383"/>
        <end position="402"/>
    </location>
</feature>
<evidence type="ECO:0000256" key="3">
    <source>
        <dbReference type="SAM" id="SignalP"/>
    </source>
</evidence>
<dbReference type="InterPro" id="IPR018337">
    <property type="entry name" value="Cell_wall/Cho-bd_repeat"/>
</dbReference>
<dbReference type="Gene3D" id="2.10.270.10">
    <property type="entry name" value="Cholin Binding"/>
    <property type="match status" value="6"/>
</dbReference>
<evidence type="ECO:0000313" key="5">
    <source>
        <dbReference type="Proteomes" id="UP000225608"/>
    </source>
</evidence>
<keyword evidence="3" id="KW-0732">Signal</keyword>
<dbReference type="AlphaFoldDB" id="A0A2D1TWQ9"/>
<evidence type="ECO:0000313" key="4">
    <source>
        <dbReference type="EMBL" id="ATP53734.1"/>
    </source>
</evidence>
<reference evidence="4 5" key="1">
    <citation type="submission" date="2017-10" db="EMBL/GenBank/DDBJ databases">
        <title>Complete genome sequence of Collinsella aerofaciens isolated from the gut of a healthy adult Indian.</title>
        <authorList>
            <person name="Bag S."/>
            <person name="Ghosh T.S."/>
            <person name="Das B."/>
        </authorList>
    </citation>
    <scope>NUCLEOTIDE SEQUENCE [LARGE SCALE GENOMIC DNA]</scope>
    <source>
        <strain evidence="5">indica</strain>
    </source>
</reference>
<dbReference type="Pfam" id="PF19085">
    <property type="entry name" value="Choline_bind_2"/>
    <property type="match status" value="1"/>
</dbReference>
<gene>
    <name evidence="4" type="ORF">CSV91_03810</name>
</gene>
<protein>
    <submittedName>
        <fullName evidence="4">Uncharacterized protein</fullName>
    </submittedName>
</protein>
<feature type="signal peptide" evidence="3">
    <location>
        <begin position="1"/>
        <end position="29"/>
    </location>
</feature>
<accession>A0A2D1TWQ9</accession>
<name>A0A2D1TWQ9_9ACTN</name>
<dbReference type="PROSITE" id="PS51170">
    <property type="entry name" value="CW"/>
    <property type="match status" value="6"/>
</dbReference>
<feature type="repeat" description="Cell wall-binding" evidence="2">
    <location>
        <begin position="241"/>
        <end position="260"/>
    </location>
</feature>
<dbReference type="RefSeq" id="WP_099431862.1">
    <property type="nucleotide sequence ID" value="NZ_CP024160.1"/>
</dbReference>
<dbReference type="PROSITE" id="PS51257">
    <property type="entry name" value="PROKAR_LIPOPROTEIN"/>
    <property type="match status" value="1"/>
</dbReference>
<dbReference type="Pfam" id="PF01473">
    <property type="entry name" value="Choline_bind_1"/>
    <property type="match status" value="5"/>
</dbReference>
<feature type="repeat" description="Cell wall-binding" evidence="2">
    <location>
        <begin position="281"/>
        <end position="300"/>
    </location>
</feature>
<feature type="repeat" description="Cell wall-binding" evidence="2">
    <location>
        <begin position="261"/>
        <end position="280"/>
    </location>
</feature>
<feature type="repeat" description="Cell wall-binding" evidence="2">
    <location>
        <begin position="302"/>
        <end position="321"/>
    </location>
</feature>
<evidence type="ECO:0000256" key="1">
    <source>
        <dbReference type="ARBA" id="ARBA00022737"/>
    </source>
</evidence>
<keyword evidence="1" id="KW-0677">Repeat</keyword>
<sequence>MKNLRERWHGLTVLGVVAFAAACMTVAPAPSFADIAGGGGGGGPITEWCSDGRPISYWGYDGWNGTQNEQTSDPLTRYSVECNAGGTAHRDFLVGLNSIDQSASRTDSSVVTSRPAGTYYFNKDGFMKTGLVWCEDGNLRYFDPETGAMVTNQWHNEYEAVWYYFGADGIAVSGWQSIGGDKYYFYPESHDMAYGRVQIDGKNYFLNTPGANADGRMQHSGWLYDSIYGKWFYATSSGELLTGWHNIGGTWYYFDEYGVMLTGWINVSGTWYYANASGAMVTGWLNIGGTWFYLDGSGAMVANGWRSLGGSWYWFGDSGAMATGWFLAGGSWYYASGSGAMATGWLSNGGTWYWLGGSGAMASNSWVNIRGVWYWFDNAGAMATGWRQIDGAWYYFSGSGAMAHDSWVGDYYLQSSGAMATNTWIGSYYVGEDGKWIPGYGLVWYKNGSNVYHTHKCRTVGKDAKGYSQISIQEAQRRGASRECKNCQQIG</sequence>
<dbReference type="KEGG" id="caer:CSV91_03810"/>
<dbReference type="SUPFAM" id="SSF69360">
    <property type="entry name" value="Cell wall binding repeat"/>
    <property type="match status" value="3"/>
</dbReference>
<dbReference type="Pfam" id="PF19127">
    <property type="entry name" value="Choline_bind_3"/>
    <property type="match status" value="2"/>
</dbReference>